<feature type="compositionally biased region" description="Basic residues" evidence="6">
    <location>
        <begin position="181"/>
        <end position="191"/>
    </location>
</feature>
<dbReference type="AlphaFoldDB" id="A0ABD2W673"/>
<organism evidence="8 9">
    <name type="scientific">Trichogramma kaykai</name>
    <dbReference type="NCBI Taxonomy" id="54128"/>
    <lineage>
        <taxon>Eukaryota</taxon>
        <taxon>Metazoa</taxon>
        <taxon>Ecdysozoa</taxon>
        <taxon>Arthropoda</taxon>
        <taxon>Hexapoda</taxon>
        <taxon>Insecta</taxon>
        <taxon>Pterygota</taxon>
        <taxon>Neoptera</taxon>
        <taxon>Endopterygota</taxon>
        <taxon>Hymenoptera</taxon>
        <taxon>Apocrita</taxon>
        <taxon>Proctotrupomorpha</taxon>
        <taxon>Chalcidoidea</taxon>
        <taxon>Trichogrammatidae</taxon>
        <taxon>Trichogramma</taxon>
    </lineage>
</organism>
<evidence type="ECO:0000256" key="3">
    <source>
        <dbReference type="ARBA" id="ARBA00022771"/>
    </source>
</evidence>
<dbReference type="Proteomes" id="UP001627154">
    <property type="component" value="Unassembled WGS sequence"/>
</dbReference>
<reference evidence="8 9" key="1">
    <citation type="journal article" date="2024" name="bioRxiv">
        <title>A reference genome for Trichogramma kaykai: A tiny desert-dwelling parasitoid wasp with competing sex-ratio distorters.</title>
        <authorList>
            <person name="Culotta J."/>
            <person name="Lindsey A.R."/>
        </authorList>
    </citation>
    <scope>NUCLEOTIDE SEQUENCE [LARGE SCALE GENOMIC DNA]</scope>
    <source>
        <strain evidence="8 9">KSX58</strain>
    </source>
</reference>
<dbReference type="PANTHER" id="PTHR46242">
    <property type="entry name" value="ZINC FINGER CCHC DOMAIN-CONTAINING PROTEIN 9 ZCCHC9"/>
    <property type="match status" value="1"/>
</dbReference>
<evidence type="ECO:0000256" key="2">
    <source>
        <dbReference type="ARBA" id="ARBA00022737"/>
    </source>
</evidence>
<keyword evidence="3 5" id="KW-0863">Zinc-finger</keyword>
<proteinExistence type="predicted"/>
<dbReference type="InterPro" id="IPR036875">
    <property type="entry name" value="Znf_CCHC_sf"/>
</dbReference>
<keyword evidence="2" id="KW-0677">Repeat</keyword>
<sequence length="509" mass="57399">MRFARAKGSKASNERVPENATPWHEMKAQLEEVKKKSKEPATTKTKTARQLLKEKDDPNCPASNSGGDWAEFDVPKKNKKLIEDGSVGKKEKIDKKKLKKGAKKHVGAANGMKKPVEATNDVKKPVEAANNMSKHVEATKSTKKHVETVSDTKKHLEAVSDVSKSVEARNENKEDGQQLSKRQKRNKKKQIAKNAVNENNESSMFDNEWGLKVTDNKGPSLEDYANAPDSNTAPQVIESQSQTTENAADAKPKKFKRKFGCLDDKNFWRFGSLDNVPKKFQKKVAKPRDNGEHKRRKPDFHSTKVTINGVDVEICKYDGFPVKKEDAIRLTELRKEMVMKGIPKRDIDAAMKLERRKAEKVLARIRRQVCFHCRKAGHNLSDCPELNHEEGATGICFKCGSTEHTHFECKVNKKEGEYSFAKCFICSERGHIAKQCPQNSRGLYPDGGSCNICGDVTHLKKDCPTLIKKKEETTLTLDRLTNDNLESLEGEGMVVEKVEEKPRKKVIKF</sequence>
<accession>A0ABD2W673</accession>
<evidence type="ECO:0000256" key="6">
    <source>
        <dbReference type="SAM" id="MobiDB-lite"/>
    </source>
</evidence>
<feature type="domain" description="CCHC-type" evidence="7">
    <location>
        <begin position="370"/>
        <end position="385"/>
    </location>
</feature>
<keyword evidence="4" id="KW-0862">Zinc</keyword>
<dbReference type="Gene3D" id="4.10.60.10">
    <property type="entry name" value="Zinc finger, CCHC-type"/>
    <property type="match status" value="2"/>
</dbReference>
<feature type="compositionally biased region" description="Basic and acidic residues" evidence="6">
    <location>
        <begin position="24"/>
        <end position="41"/>
    </location>
</feature>
<dbReference type="SUPFAM" id="SSF57756">
    <property type="entry name" value="Retrovirus zinc finger-like domains"/>
    <property type="match status" value="2"/>
</dbReference>
<keyword evidence="1" id="KW-0479">Metal-binding</keyword>
<feature type="compositionally biased region" description="Basic and acidic residues" evidence="6">
    <location>
        <begin position="134"/>
        <end position="176"/>
    </location>
</feature>
<feature type="compositionally biased region" description="Polar residues" evidence="6">
    <location>
        <begin position="228"/>
        <end position="246"/>
    </location>
</feature>
<name>A0ABD2W673_9HYME</name>
<evidence type="ECO:0000313" key="8">
    <source>
        <dbReference type="EMBL" id="KAL3388550.1"/>
    </source>
</evidence>
<dbReference type="InterPro" id="IPR001878">
    <property type="entry name" value="Znf_CCHC"/>
</dbReference>
<feature type="domain" description="CCHC-type" evidence="7">
    <location>
        <begin position="422"/>
        <end position="438"/>
    </location>
</feature>
<dbReference type="EMBL" id="JBJJXI010000129">
    <property type="protein sequence ID" value="KAL3388550.1"/>
    <property type="molecule type" value="Genomic_DNA"/>
</dbReference>
<evidence type="ECO:0000313" key="9">
    <source>
        <dbReference type="Proteomes" id="UP001627154"/>
    </source>
</evidence>
<feature type="compositionally biased region" description="Basic and acidic residues" evidence="6">
    <location>
        <begin position="114"/>
        <end position="126"/>
    </location>
</feature>
<feature type="compositionally biased region" description="Basic and acidic residues" evidence="6">
    <location>
        <begin position="73"/>
        <end position="94"/>
    </location>
</feature>
<evidence type="ECO:0000256" key="4">
    <source>
        <dbReference type="ARBA" id="ARBA00022833"/>
    </source>
</evidence>
<keyword evidence="9" id="KW-1185">Reference proteome</keyword>
<dbReference type="PROSITE" id="PS50158">
    <property type="entry name" value="ZF_CCHC"/>
    <property type="match status" value="2"/>
</dbReference>
<dbReference type="Pfam" id="PF00098">
    <property type="entry name" value="zf-CCHC"/>
    <property type="match status" value="1"/>
</dbReference>
<evidence type="ECO:0000259" key="7">
    <source>
        <dbReference type="PROSITE" id="PS50158"/>
    </source>
</evidence>
<comment type="caution">
    <text evidence="8">The sequence shown here is derived from an EMBL/GenBank/DDBJ whole genome shotgun (WGS) entry which is preliminary data.</text>
</comment>
<evidence type="ECO:0000256" key="1">
    <source>
        <dbReference type="ARBA" id="ARBA00022723"/>
    </source>
</evidence>
<dbReference type="InterPro" id="IPR042246">
    <property type="entry name" value="ZCCHC9"/>
</dbReference>
<feature type="compositionally biased region" description="Polar residues" evidence="6">
    <location>
        <begin position="196"/>
        <end position="205"/>
    </location>
</feature>
<evidence type="ECO:0000256" key="5">
    <source>
        <dbReference type="PROSITE-ProRule" id="PRU00047"/>
    </source>
</evidence>
<dbReference type="GO" id="GO:0008270">
    <property type="term" value="F:zinc ion binding"/>
    <property type="evidence" value="ECO:0007669"/>
    <property type="project" value="UniProtKB-KW"/>
</dbReference>
<dbReference type="FunFam" id="4.10.60.10:FF:000091">
    <property type="entry name" value="Zinc finger CCHC-type-containing 9"/>
    <property type="match status" value="1"/>
</dbReference>
<dbReference type="PANTHER" id="PTHR46242:SF1">
    <property type="entry name" value="ZINC FINGER CCHC DOMAIN-CONTAINING PROTEIN 9"/>
    <property type="match status" value="1"/>
</dbReference>
<feature type="compositionally biased region" description="Basic residues" evidence="6">
    <location>
        <begin position="95"/>
        <end position="106"/>
    </location>
</feature>
<dbReference type="SMART" id="SM00343">
    <property type="entry name" value="ZnF_C2HC"/>
    <property type="match status" value="4"/>
</dbReference>
<feature type="region of interest" description="Disordered" evidence="6">
    <location>
        <begin position="1"/>
        <end position="252"/>
    </location>
</feature>
<protein>
    <recommendedName>
        <fullName evidence="7">CCHC-type domain-containing protein</fullName>
    </recommendedName>
</protein>
<gene>
    <name evidence="8" type="ORF">TKK_016272</name>
</gene>